<comment type="similarity">
    <text evidence="1">Belongs to the V-ATPase D subunit family.</text>
</comment>
<evidence type="ECO:0000313" key="5">
    <source>
        <dbReference type="Proteomes" id="UP000016927"/>
    </source>
</evidence>
<proteinExistence type="inferred from homology"/>
<dbReference type="Gene3D" id="1.10.287.3240">
    <property type="match status" value="1"/>
</dbReference>
<dbReference type="EMBL" id="KB908911">
    <property type="protein sequence ID" value="EOB15477.1"/>
    <property type="molecule type" value="Genomic_DNA"/>
</dbReference>
<evidence type="ECO:0000256" key="3">
    <source>
        <dbReference type="ARBA" id="ARBA00023065"/>
    </source>
</evidence>
<keyword evidence="3" id="KW-0406">Ion transport</keyword>
<organism evidence="4 5">
    <name type="scientific">Nosema bombycis (strain CQ1 / CVCC 102059)</name>
    <name type="common">Microsporidian parasite</name>
    <name type="synonym">Pebrine of silkworm</name>
    <dbReference type="NCBI Taxonomy" id="578461"/>
    <lineage>
        <taxon>Eukaryota</taxon>
        <taxon>Fungi</taxon>
        <taxon>Fungi incertae sedis</taxon>
        <taxon>Microsporidia</taxon>
        <taxon>Nosematidae</taxon>
        <taxon>Nosema</taxon>
    </lineage>
</organism>
<dbReference type="OMA" id="REEFFRM"/>
<dbReference type="NCBIfam" id="TIGR00309">
    <property type="entry name" value="V_ATPase_subD"/>
    <property type="match status" value="1"/>
</dbReference>
<gene>
    <name evidence="4" type="primary">VATD</name>
    <name evidence="4" type="ORF">NBO_3g0028</name>
</gene>
<dbReference type="PANTHER" id="PTHR11671">
    <property type="entry name" value="V-TYPE ATP SYNTHASE SUBUNIT D"/>
    <property type="match status" value="1"/>
</dbReference>
<dbReference type="Pfam" id="PF01813">
    <property type="entry name" value="ATP-synt_D"/>
    <property type="match status" value="1"/>
</dbReference>
<dbReference type="OrthoDB" id="7676488at2759"/>
<reference evidence="4 5" key="1">
    <citation type="journal article" date="2013" name="BMC Genomics">
        <title>Comparative genomics of parasitic silkworm microsporidia reveal an association between genome expansion and host adaptation.</title>
        <authorList>
            <person name="Pan G."/>
            <person name="Xu J."/>
            <person name="Li T."/>
            <person name="Xia Q."/>
            <person name="Liu S.L."/>
            <person name="Zhang G."/>
            <person name="Li S."/>
            <person name="Li C."/>
            <person name="Liu H."/>
            <person name="Yang L."/>
            <person name="Liu T."/>
            <person name="Zhang X."/>
            <person name="Wu Z."/>
            <person name="Fan W."/>
            <person name="Dang X."/>
            <person name="Xiang H."/>
            <person name="Tao M."/>
            <person name="Li Y."/>
            <person name="Hu J."/>
            <person name="Li Z."/>
            <person name="Lin L."/>
            <person name="Luo J."/>
            <person name="Geng L."/>
            <person name="Wang L."/>
            <person name="Long M."/>
            <person name="Wan Y."/>
            <person name="He N."/>
            <person name="Zhang Z."/>
            <person name="Lu C."/>
            <person name="Keeling P.J."/>
            <person name="Wang J."/>
            <person name="Xiang Z."/>
            <person name="Zhou Z."/>
        </authorList>
    </citation>
    <scope>NUCLEOTIDE SEQUENCE [LARGE SCALE GENOMIC DNA]</scope>
    <source>
        <strain evidence="5">CQ1 / CVCC 102059</strain>
    </source>
</reference>
<dbReference type="HOGENOM" id="CLU_069688_0_1_1"/>
<protein>
    <submittedName>
        <fullName evidence="4">Vacuolar proton pump subunit D</fullName>
    </submittedName>
</protein>
<keyword evidence="5" id="KW-1185">Reference proteome</keyword>
<accession>R0KZ58</accession>
<dbReference type="STRING" id="578461.R0KZ58"/>
<evidence type="ECO:0000256" key="1">
    <source>
        <dbReference type="ARBA" id="ARBA00005850"/>
    </source>
</evidence>
<dbReference type="GO" id="GO:0046961">
    <property type="term" value="F:proton-transporting ATPase activity, rotational mechanism"/>
    <property type="evidence" value="ECO:0007669"/>
    <property type="project" value="InterPro"/>
</dbReference>
<dbReference type="VEuPathDB" id="MicrosporidiaDB:NBO_3g0028"/>
<name>R0KZ58_NOSB1</name>
<dbReference type="Proteomes" id="UP000016927">
    <property type="component" value="Unassembled WGS sequence"/>
</dbReference>
<dbReference type="InterPro" id="IPR002699">
    <property type="entry name" value="V_ATPase_D"/>
</dbReference>
<dbReference type="AlphaFoldDB" id="R0KZ58"/>
<keyword evidence="2" id="KW-0813">Transport</keyword>
<evidence type="ECO:0000256" key="2">
    <source>
        <dbReference type="ARBA" id="ARBA00022448"/>
    </source>
</evidence>
<evidence type="ECO:0000313" key="4">
    <source>
        <dbReference type="EMBL" id="EOB15477.1"/>
    </source>
</evidence>
<sequence>MFMPPHKMADQRLQVFPTRMNLKIVDQKEKSAEKGWMLLKRKSDALKQRYKAISKEFKDKQSAITKSLNDAFFKLSEAEFLGGNILMYIHECQKQPVYVDVSTELVSGVSLTSFKMDRSSIKPIFWLDRSGPILNECRVMFLDVLDNLIELCALKNSFIVLEKILMSTNRRVNALEFSVIPKLQNTISYINAELDEQDREDFFRLKKIQNLKKK</sequence>